<protein>
    <submittedName>
        <fullName evidence="4">DnaD and phage-associated domain-containing protein</fullName>
    </submittedName>
</protein>
<accession>A0A1H7ZXB1</accession>
<evidence type="ECO:0000256" key="1">
    <source>
        <dbReference type="ARBA" id="ARBA00093462"/>
    </source>
</evidence>
<dbReference type="AlphaFoldDB" id="A0A1H7ZXB1"/>
<dbReference type="PIRSF" id="PIRSF033722">
    <property type="entry name" value="DnaD_CA_C3587_prd"/>
    <property type="match status" value="1"/>
</dbReference>
<sequence length="344" mass="38340">MKYSLDFGLWNSVFAVPTQIVDQHIKMCGAAHLKVLLVLLRNAGSELQLTDIAALLNLSAGDTQDALNYWIQAGVLCAQPGPESTVLNVGDDEPAPVQPAAGSPMCAPNTEVQQKTEKVRVKHSVGSAPLQKPRPAEIAKMIEHSSELKSLLSEAEAALGKTLTSSDISTLAALYDWAGISVAVLLTVIEYCKQIGKTNLRYIEKVAINWQERGIDTFDKAERFIKESLETDAQTKLIKTAFGIYDRALTSKENEFVKAWFHDYKFDIPVIKLAYERSIEHTGKVSFPYINKVLTNWHSQNITTPEQATKEEAAFARQKTEREKPKSSYDIDELEQFFLHNSPK</sequence>
<dbReference type="InterPro" id="IPR017019">
    <property type="entry name" value="DNA_replication_prd_bac"/>
</dbReference>
<feature type="domain" description="DnaB/C C-terminal" evidence="3">
    <location>
        <begin position="153"/>
        <end position="224"/>
    </location>
</feature>
<dbReference type="EMBL" id="FOCG01000001">
    <property type="protein sequence ID" value="SEM62228.1"/>
    <property type="molecule type" value="Genomic_DNA"/>
</dbReference>
<evidence type="ECO:0000313" key="4">
    <source>
        <dbReference type="EMBL" id="SEM62228.1"/>
    </source>
</evidence>
<name>A0A1H7ZXB1_9FIRM</name>
<dbReference type="NCBIfam" id="TIGR01446">
    <property type="entry name" value="DnaD_dom"/>
    <property type="match status" value="2"/>
</dbReference>
<organism evidence="4 5">
    <name type="scientific">Hydrogenoanaerobacterium saccharovorans</name>
    <dbReference type="NCBI Taxonomy" id="474960"/>
    <lineage>
        <taxon>Bacteria</taxon>
        <taxon>Bacillati</taxon>
        <taxon>Bacillota</taxon>
        <taxon>Clostridia</taxon>
        <taxon>Eubacteriales</taxon>
        <taxon>Oscillospiraceae</taxon>
        <taxon>Hydrogenoanaerobacterium</taxon>
    </lineage>
</organism>
<dbReference type="RefSeq" id="WP_242943131.1">
    <property type="nucleotide sequence ID" value="NZ_FOCG01000001.1"/>
</dbReference>
<evidence type="ECO:0000259" key="3">
    <source>
        <dbReference type="Pfam" id="PF07261"/>
    </source>
</evidence>
<feature type="compositionally biased region" description="Basic and acidic residues" evidence="2">
    <location>
        <begin position="308"/>
        <end position="329"/>
    </location>
</feature>
<comment type="similarity">
    <text evidence="1">Belongs to the DnaB/DnaD family.</text>
</comment>
<reference evidence="4 5" key="1">
    <citation type="submission" date="2016-10" db="EMBL/GenBank/DDBJ databases">
        <authorList>
            <person name="de Groot N.N."/>
        </authorList>
    </citation>
    <scope>NUCLEOTIDE SEQUENCE [LARGE SCALE GENOMIC DNA]</scope>
    <source>
        <strain evidence="4 5">CGMCC 1.5070</strain>
    </source>
</reference>
<dbReference type="Pfam" id="PF07261">
    <property type="entry name" value="DnaB_2"/>
    <property type="match status" value="2"/>
</dbReference>
<dbReference type="InterPro" id="IPR053162">
    <property type="entry name" value="DnaD"/>
</dbReference>
<gene>
    <name evidence="4" type="ORF">SAMN05216180_0914</name>
</gene>
<evidence type="ECO:0000256" key="2">
    <source>
        <dbReference type="SAM" id="MobiDB-lite"/>
    </source>
</evidence>
<evidence type="ECO:0000313" key="5">
    <source>
        <dbReference type="Proteomes" id="UP000199158"/>
    </source>
</evidence>
<feature type="domain" description="DnaB/C C-terminal" evidence="3">
    <location>
        <begin position="246"/>
        <end position="311"/>
    </location>
</feature>
<dbReference type="STRING" id="474960.SAMN05216180_0914"/>
<dbReference type="Gene3D" id="1.10.10.630">
    <property type="entry name" value="DnaD domain-like"/>
    <property type="match status" value="2"/>
</dbReference>
<dbReference type="PANTHER" id="PTHR37293">
    <property type="entry name" value="PHAGE REPLICATION PROTEIN-RELATED"/>
    <property type="match status" value="1"/>
</dbReference>
<dbReference type="Proteomes" id="UP000199158">
    <property type="component" value="Unassembled WGS sequence"/>
</dbReference>
<dbReference type="InterPro" id="IPR006343">
    <property type="entry name" value="DnaB/C_C"/>
</dbReference>
<dbReference type="SUPFAM" id="SSF158499">
    <property type="entry name" value="DnaD domain-like"/>
    <property type="match status" value="2"/>
</dbReference>
<dbReference type="InterPro" id="IPR034829">
    <property type="entry name" value="DnaD-like_sf"/>
</dbReference>
<keyword evidence="5" id="KW-1185">Reference proteome</keyword>
<dbReference type="PANTHER" id="PTHR37293:SF5">
    <property type="entry name" value="DNA REPLICATION PROTEIN"/>
    <property type="match status" value="1"/>
</dbReference>
<proteinExistence type="inferred from homology"/>
<feature type="region of interest" description="Disordered" evidence="2">
    <location>
        <begin position="305"/>
        <end position="329"/>
    </location>
</feature>